<dbReference type="Pfam" id="PF12101">
    <property type="entry name" value="DUF3577"/>
    <property type="match status" value="1"/>
</dbReference>
<accession>A0A7Y7RUV3</accession>
<evidence type="ECO:0000313" key="2">
    <source>
        <dbReference type="EMBL" id="NWE07766.1"/>
    </source>
</evidence>
<dbReference type="Proteomes" id="UP000563268">
    <property type="component" value="Unassembled WGS sequence"/>
</dbReference>
<evidence type="ECO:0000313" key="1">
    <source>
        <dbReference type="EMBL" id="NVZ58842.1"/>
    </source>
</evidence>
<evidence type="ECO:0000313" key="4">
    <source>
        <dbReference type="Proteomes" id="UP000560470"/>
    </source>
</evidence>
<dbReference type="Proteomes" id="UP000560470">
    <property type="component" value="Unassembled WGS sequence"/>
</dbReference>
<dbReference type="Proteomes" id="UP000590218">
    <property type="component" value="Unassembled WGS sequence"/>
</dbReference>
<dbReference type="EMBL" id="JACARL010000057">
    <property type="protein sequence ID" value="NWE82629.1"/>
    <property type="molecule type" value="Genomic_DNA"/>
</dbReference>
<proteinExistence type="predicted"/>
<organism evidence="1 4">
    <name type="scientific">Pseudomonas edaphica</name>
    <dbReference type="NCBI Taxonomy" id="2006980"/>
    <lineage>
        <taxon>Bacteria</taxon>
        <taxon>Pseudomonadati</taxon>
        <taxon>Pseudomonadota</taxon>
        <taxon>Gammaproteobacteria</taxon>
        <taxon>Pseudomonadales</taxon>
        <taxon>Pseudomonadaceae</taxon>
        <taxon>Pseudomonas</taxon>
    </lineage>
</organism>
<dbReference type="AlphaFoldDB" id="A0A7Y7RUV3"/>
<sequence>MPSPIWISRSTTPTGLGGLAGDLVHRCAEAEAAARNVLIGFRLGDVWADVFTDAKYKLWIMYRDRTTTL</sequence>
<dbReference type="EMBL" id="JACAOZ010000024">
    <property type="protein sequence ID" value="NVZ58842.1"/>
    <property type="molecule type" value="Genomic_DNA"/>
</dbReference>
<dbReference type="RefSeq" id="WP_100219272.1">
    <property type="nucleotide sequence ID" value="NZ_JACAOZ010000024.1"/>
</dbReference>
<protein>
    <submittedName>
        <fullName evidence="1">DUF3577 domain-containing protein</fullName>
    </submittedName>
</protein>
<evidence type="ECO:0000313" key="3">
    <source>
        <dbReference type="EMBL" id="NWE82629.1"/>
    </source>
</evidence>
<name>A0A7Y7RUV3_9PSED</name>
<dbReference type="EMBL" id="JACARM010000025">
    <property type="protein sequence ID" value="NWE07766.1"/>
    <property type="molecule type" value="Genomic_DNA"/>
</dbReference>
<comment type="caution">
    <text evidence="1">The sequence shown here is derived from an EMBL/GenBank/DDBJ whole genome shotgun (WGS) entry which is preliminary data.</text>
</comment>
<gene>
    <name evidence="2" type="ORF">HX788_11775</name>
    <name evidence="3" type="ORF">HX795_11015</name>
    <name evidence="1" type="ORF">HX797_21475</name>
</gene>
<dbReference type="InterPro" id="IPR021960">
    <property type="entry name" value="DUF3577"/>
</dbReference>
<evidence type="ECO:0000313" key="5">
    <source>
        <dbReference type="Proteomes" id="UP000563268"/>
    </source>
</evidence>
<reference evidence="4 5" key="1">
    <citation type="submission" date="2020-04" db="EMBL/GenBank/DDBJ databases">
        <title>Molecular characterization of pseudomonads from Agaricus bisporus reveal novel blotch 2 pathogens in Western Europe.</title>
        <authorList>
            <person name="Taparia T."/>
            <person name="Krijger M."/>
            <person name="Haynes E."/>
            <person name="Elpinstone J.G."/>
            <person name="Noble R."/>
            <person name="Van Der Wolf J."/>
        </authorList>
    </citation>
    <scope>NUCLEOTIDE SEQUENCE [LARGE SCALE GENOMIC DNA]</scope>
    <source>
        <strain evidence="1 4">B7002</strain>
        <strain evidence="3 6">K6002</strain>
        <strain evidence="2 5">K7002</strain>
    </source>
</reference>
<evidence type="ECO:0000313" key="6">
    <source>
        <dbReference type="Proteomes" id="UP000590218"/>
    </source>
</evidence>